<dbReference type="STRING" id="426128.SAMN05660297_03660"/>
<dbReference type="SMART" id="SM00635">
    <property type="entry name" value="BID_2"/>
    <property type="match status" value="1"/>
</dbReference>
<dbReference type="Proteomes" id="UP000199568">
    <property type="component" value="Unassembled WGS sequence"/>
</dbReference>
<dbReference type="Gene3D" id="2.60.40.1080">
    <property type="match status" value="1"/>
</dbReference>
<protein>
    <submittedName>
        <fullName evidence="2">Ig-like domain (Group 2)</fullName>
    </submittedName>
</protein>
<feature type="domain" description="BIG2" evidence="1">
    <location>
        <begin position="125"/>
        <end position="202"/>
    </location>
</feature>
<dbReference type="InterPro" id="IPR003343">
    <property type="entry name" value="Big_2"/>
</dbReference>
<dbReference type="EMBL" id="FOHU01000055">
    <property type="protein sequence ID" value="SET84012.1"/>
    <property type="molecule type" value="Genomic_DNA"/>
</dbReference>
<dbReference type="SUPFAM" id="SSF49373">
    <property type="entry name" value="Invasin/intimin cell-adhesion fragments"/>
    <property type="match status" value="1"/>
</dbReference>
<dbReference type="Gene3D" id="2.60.40.2700">
    <property type="match status" value="1"/>
</dbReference>
<dbReference type="OrthoDB" id="1870898at2"/>
<gene>
    <name evidence="2" type="ORF">SAMN05660297_03660</name>
</gene>
<keyword evidence="3" id="KW-1185">Reference proteome</keyword>
<dbReference type="Pfam" id="PF02368">
    <property type="entry name" value="Big_2"/>
    <property type="match status" value="1"/>
</dbReference>
<dbReference type="RefSeq" id="WP_139176509.1">
    <property type="nucleotide sequence ID" value="NZ_FOHU01000055.1"/>
</dbReference>
<proteinExistence type="predicted"/>
<name>A0A1I0HJI4_9FIRM</name>
<accession>A0A1I0HJI4</accession>
<dbReference type="AlphaFoldDB" id="A0A1I0HJI4"/>
<evidence type="ECO:0000259" key="1">
    <source>
        <dbReference type="SMART" id="SM00635"/>
    </source>
</evidence>
<evidence type="ECO:0000313" key="2">
    <source>
        <dbReference type="EMBL" id="SET84012.1"/>
    </source>
</evidence>
<feature type="non-terminal residue" evidence="2">
    <location>
        <position position="446"/>
    </location>
</feature>
<reference evidence="2 3" key="1">
    <citation type="submission" date="2016-10" db="EMBL/GenBank/DDBJ databases">
        <authorList>
            <person name="de Groot N.N."/>
        </authorList>
    </citation>
    <scope>NUCLEOTIDE SEQUENCE [LARGE SCALE GENOMIC DNA]</scope>
    <source>
        <strain evidence="2 3">DSM 18979</strain>
    </source>
</reference>
<organism evidence="2 3">
    <name type="scientific">Natronincola peptidivorans</name>
    <dbReference type="NCBI Taxonomy" id="426128"/>
    <lineage>
        <taxon>Bacteria</taxon>
        <taxon>Bacillati</taxon>
        <taxon>Bacillota</taxon>
        <taxon>Clostridia</taxon>
        <taxon>Peptostreptococcales</taxon>
        <taxon>Natronincolaceae</taxon>
        <taxon>Natronincola</taxon>
    </lineage>
</organism>
<sequence length="446" mass="45305">GLEIIISEAAAGEAIILEGSFDSITIEADDVNIVTQGETNIEEVVVKEGVKGAAISLGNDTIITKLVADARIGVEGEGTIIEASGEEVRNSTFAKDPERMITPMAPSIGGGGGGSSGGGTPSTVAVSAITVSPTTLTLTAGGATSTITATVSPENATNKNVVWLSSNPAVANVDGGVVTPVAEGTVIITATSAADGTKSATSVVTVNAAVNNEPQMTASPTQVTVESGFNQTFTLTIENDTVTNAVYTEYILLGGVFAEMNLGDIDRSNDTTVTAAVYGNLTNTGIGKITLDADALVNSESNLTVSVTVVEGTVGAITVTGNAVVGATLTAETNPDTATGSYQWQSNNNGDWVNIGTDSNTYTIDVEDVGNAIRVVFEAFGNYTGEVKSDAVGPVVPEGPNNGTDDGEFFVDAVKDKVTIVNGDGDIDGYTAHVYVDGTLVESETL</sequence>
<dbReference type="InterPro" id="IPR008964">
    <property type="entry name" value="Invasin/intimin_cell_adhesion"/>
</dbReference>
<evidence type="ECO:0000313" key="3">
    <source>
        <dbReference type="Proteomes" id="UP000199568"/>
    </source>
</evidence>
<feature type="non-terminal residue" evidence="2">
    <location>
        <position position="1"/>
    </location>
</feature>